<dbReference type="PRINTS" id="PR00007">
    <property type="entry name" value="COMPLEMNTC1Q"/>
</dbReference>
<dbReference type="InterPro" id="IPR001073">
    <property type="entry name" value="C1q_dom"/>
</dbReference>
<dbReference type="PANTHER" id="PTHR22923:SF116">
    <property type="entry name" value="C1Q DOMAIN-CONTAINING PROTEIN"/>
    <property type="match status" value="1"/>
</dbReference>
<dbReference type="GO" id="GO:0005576">
    <property type="term" value="C:extracellular region"/>
    <property type="evidence" value="ECO:0007669"/>
    <property type="project" value="UniProtKB-SubCell"/>
</dbReference>
<evidence type="ECO:0000313" key="6">
    <source>
        <dbReference type="EMBL" id="ACO14900.1"/>
    </source>
</evidence>
<gene>
    <name evidence="6" type="primary">C1QL4</name>
</gene>
<evidence type="ECO:0000259" key="5">
    <source>
        <dbReference type="PROSITE" id="PS50871"/>
    </source>
</evidence>
<sequence>MLLQLQVLLPLFFSIYSYGGCSEATSDLKEISSNIKRLTDTFVGQCTSSTEDYISLERRITDLESRLRSHSVSSKRAVFFNAYSTNALVCDIGCNVTYTQTFGDSHGALDVGSGIFTCPRSGHYLFQFHALVESGHEARVLILVNQIPTLYMYDKDHTKYNWRYSMISQSLIYSLNCGDKVVVRLHKGALKGGGTHAFTSFVGMLVQETDEGLNKSSSPKSLFKK</sequence>
<proteinExistence type="evidence at transcript level"/>
<dbReference type="Pfam" id="PF00386">
    <property type="entry name" value="C1q"/>
    <property type="match status" value="1"/>
</dbReference>
<dbReference type="InterPro" id="IPR050822">
    <property type="entry name" value="Cerebellin_Synaptic_Org"/>
</dbReference>
<feature type="domain" description="C1q" evidence="5">
    <location>
        <begin position="72"/>
        <end position="212"/>
    </location>
</feature>
<accession>C1C0U7</accession>
<dbReference type="InterPro" id="IPR008983">
    <property type="entry name" value="Tumour_necrosis_fac-like_dom"/>
</dbReference>
<organism evidence="6">
    <name type="scientific">Caligus clemensi</name>
    <name type="common">Sea louse</name>
    <dbReference type="NCBI Taxonomy" id="344056"/>
    <lineage>
        <taxon>Eukaryota</taxon>
        <taxon>Metazoa</taxon>
        <taxon>Ecdysozoa</taxon>
        <taxon>Arthropoda</taxon>
        <taxon>Crustacea</taxon>
        <taxon>Multicrustacea</taxon>
        <taxon>Hexanauplia</taxon>
        <taxon>Copepoda</taxon>
        <taxon>Siphonostomatoida</taxon>
        <taxon>Caligidae</taxon>
        <taxon>Caligus</taxon>
    </lineage>
</organism>
<evidence type="ECO:0000256" key="1">
    <source>
        <dbReference type="ARBA" id="ARBA00004613"/>
    </source>
</evidence>
<reference evidence="6" key="1">
    <citation type="submission" date="2009-03" db="EMBL/GenBank/DDBJ databases">
        <title>Caligus clemensi ESTs and full-length cDNAs.</title>
        <authorList>
            <person name="Yasuike M."/>
            <person name="von Schalburg K."/>
            <person name="Cooper G."/>
            <person name="Leong J."/>
            <person name="Jones S.R.M."/>
            <person name="Koop B.F."/>
        </authorList>
    </citation>
    <scope>NUCLEOTIDE SEQUENCE</scope>
    <source>
        <tissue evidence="6">Whole</tissue>
    </source>
</reference>
<dbReference type="PANTHER" id="PTHR22923">
    <property type="entry name" value="CEREBELLIN-RELATED"/>
    <property type="match status" value="1"/>
</dbReference>
<dbReference type="AlphaFoldDB" id="C1C0U7"/>
<comment type="subcellular location">
    <subcellularLocation>
        <location evidence="1">Secreted</location>
    </subcellularLocation>
</comment>
<dbReference type="EMBL" id="BT080476">
    <property type="protein sequence ID" value="ACO14900.1"/>
    <property type="molecule type" value="mRNA"/>
</dbReference>
<dbReference type="SUPFAM" id="SSF49842">
    <property type="entry name" value="TNF-like"/>
    <property type="match status" value="1"/>
</dbReference>
<evidence type="ECO:0000256" key="2">
    <source>
        <dbReference type="ARBA" id="ARBA00022525"/>
    </source>
</evidence>
<evidence type="ECO:0000256" key="3">
    <source>
        <dbReference type="ARBA" id="ARBA00022729"/>
    </source>
</evidence>
<keyword evidence="2" id="KW-0964">Secreted</keyword>
<dbReference type="SMART" id="SM00110">
    <property type="entry name" value="C1Q"/>
    <property type="match status" value="1"/>
</dbReference>
<feature type="chain" id="PRO_5002905452" evidence="4">
    <location>
        <begin position="20"/>
        <end position="225"/>
    </location>
</feature>
<protein>
    <submittedName>
        <fullName evidence="6">Complement C1q-like protein 4</fullName>
    </submittedName>
</protein>
<dbReference type="PROSITE" id="PS50871">
    <property type="entry name" value="C1Q"/>
    <property type="match status" value="1"/>
</dbReference>
<name>C1C0U7_CALCM</name>
<evidence type="ECO:0000256" key="4">
    <source>
        <dbReference type="SAM" id="SignalP"/>
    </source>
</evidence>
<dbReference type="Gene3D" id="2.60.120.40">
    <property type="match status" value="1"/>
</dbReference>
<keyword evidence="3 4" id="KW-0732">Signal</keyword>
<feature type="signal peptide" evidence="4">
    <location>
        <begin position="1"/>
        <end position="19"/>
    </location>
</feature>